<dbReference type="Proteomes" id="UP000287361">
    <property type="component" value="Unassembled WGS sequence"/>
</dbReference>
<evidence type="ECO:0000256" key="1">
    <source>
        <dbReference type="SAM" id="SignalP"/>
    </source>
</evidence>
<accession>A0A401LE23</accession>
<keyword evidence="3" id="KW-1185">Reference proteome</keyword>
<evidence type="ECO:0008006" key="4">
    <source>
        <dbReference type="Google" id="ProtNLM"/>
    </source>
</evidence>
<dbReference type="AlphaFoldDB" id="A0A401LE23"/>
<feature type="signal peptide" evidence="1">
    <location>
        <begin position="1"/>
        <end position="21"/>
    </location>
</feature>
<comment type="caution">
    <text evidence="2">The sequence shown here is derived from an EMBL/GenBank/DDBJ whole genome shotgun (WGS) entry which is preliminary data.</text>
</comment>
<organism evidence="2 3">
    <name type="scientific">Anaerotignum faecicola</name>
    <dbReference type="NCBI Taxonomy" id="2358141"/>
    <lineage>
        <taxon>Bacteria</taxon>
        <taxon>Bacillati</taxon>
        <taxon>Bacillota</taxon>
        <taxon>Clostridia</taxon>
        <taxon>Lachnospirales</taxon>
        <taxon>Anaerotignaceae</taxon>
        <taxon>Anaerotignum</taxon>
    </lineage>
</organism>
<feature type="chain" id="PRO_5039650695" description="PepSY domain-containing protein" evidence="1">
    <location>
        <begin position="22"/>
        <end position="200"/>
    </location>
</feature>
<evidence type="ECO:0000313" key="3">
    <source>
        <dbReference type="Proteomes" id="UP000287361"/>
    </source>
</evidence>
<proteinExistence type="predicted"/>
<evidence type="ECO:0000313" key="2">
    <source>
        <dbReference type="EMBL" id="GCB29722.1"/>
    </source>
</evidence>
<name>A0A401LE23_9FIRM</name>
<sequence length="200" mass="22472">MKKRKMILSVMLLLSITTGCAAGEAKALSDSKGRMSLSQQIAKCNSKESAIFVAENGIEKIFGANKYALAGDASYNQDSSIQPDGWFVQLYDEDWDYAVWITEDKNRIHFVRGGEAYPLEFISAQEMKEIIESEEILDSAKALVAEQLGDDREIRDAYFDNTEEGAPHNSVDVTLVMEDGHIYMLTFYKDGTLRSLLYLE</sequence>
<gene>
    <name evidence="2" type="ORF">KGMB03357_13830</name>
</gene>
<dbReference type="OrthoDB" id="9762883at2"/>
<protein>
    <recommendedName>
        <fullName evidence="4">PepSY domain-containing protein</fullName>
    </recommendedName>
</protein>
<dbReference type="PROSITE" id="PS51257">
    <property type="entry name" value="PROKAR_LIPOPROTEIN"/>
    <property type="match status" value="1"/>
</dbReference>
<keyword evidence="1" id="KW-0732">Signal</keyword>
<dbReference type="EMBL" id="BHVZ01000002">
    <property type="protein sequence ID" value="GCB29722.1"/>
    <property type="molecule type" value="Genomic_DNA"/>
</dbReference>
<reference evidence="2 3" key="1">
    <citation type="submission" date="2018-10" db="EMBL/GenBank/DDBJ databases">
        <title>Draft Genome Sequence of Anaerotignum sp. KCTC 15736.</title>
        <authorList>
            <person name="Choi S.H."/>
            <person name="Kim J.S."/>
            <person name="Kang S.W."/>
            <person name="Lee J.S."/>
            <person name="Park S.H."/>
        </authorList>
    </citation>
    <scope>NUCLEOTIDE SEQUENCE [LARGE SCALE GENOMIC DNA]</scope>
    <source>
        <strain evidence="2 3">KCTC 15736</strain>
    </source>
</reference>